<sequence>MQAAATSRLEDVVRLICSKCICVSHFTEKLAILSFLSSQQGGRRRDVTHDRKRTKITRAGRPSTMPTSTGETTSSRVFGQETRVNKSAAQTIPGRLRGCLGGVLVSYPIDTNSLPILP</sequence>
<dbReference type="Proteomes" id="UP000821845">
    <property type="component" value="Chromosome 9"/>
</dbReference>
<reference evidence="1" key="1">
    <citation type="submission" date="2020-05" db="EMBL/GenBank/DDBJ databases">
        <title>Large-scale comparative analyses of tick genomes elucidate their genetic diversity and vector capacities.</title>
        <authorList>
            <person name="Jia N."/>
            <person name="Wang J."/>
            <person name="Shi W."/>
            <person name="Du L."/>
            <person name="Sun Y."/>
            <person name="Zhan W."/>
            <person name="Jiang J."/>
            <person name="Wang Q."/>
            <person name="Zhang B."/>
            <person name="Ji P."/>
            <person name="Sakyi L.B."/>
            <person name="Cui X."/>
            <person name="Yuan T."/>
            <person name="Jiang B."/>
            <person name="Yang W."/>
            <person name="Lam T.T.-Y."/>
            <person name="Chang Q."/>
            <person name="Ding S."/>
            <person name="Wang X."/>
            <person name="Zhu J."/>
            <person name="Ruan X."/>
            <person name="Zhao L."/>
            <person name="Wei J."/>
            <person name="Que T."/>
            <person name="Du C."/>
            <person name="Cheng J."/>
            <person name="Dai P."/>
            <person name="Han X."/>
            <person name="Huang E."/>
            <person name="Gao Y."/>
            <person name="Liu J."/>
            <person name="Shao H."/>
            <person name="Ye R."/>
            <person name="Li L."/>
            <person name="Wei W."/>
            <person name="Wang X."/>
            <person name="Wang C."/>
            <person name="Yang T."/>
            <person name="Huo Q."/>
            <person name="Li W."/>
            <person name="Guo W."/>
            <person name="Chen H."/>
            <person name="Zhou L."/>
            <person name="Ni X."/>
            <person name="Tian J."/>
            <person name="Zhou Y."/>
            <person name="Sheng Y."/>
            <person name="Liu T."/>
            <person name="Pan Y."/>
            <person name="Xia L."/>
            <person name="Li J."/>
            <person name="Zhao F."/>
            <person name="Cao W."/>
        </authorList>
    </citation>
    <scope>NUCLEOTIDE SEQUENCE</scope>
    <source>
        <strain evidence="1">Hyas-2018</strain>
    </source>
</reference>
<organism evidence="1 2">
    <name type="scientific">Hyalomma asiaticum</name>
    <name type="common">Tick</name>
    <dbReference type="NCBI Taxonomy" id="266040"/>
    <lineage>
        <taxon>Eukaryota</taxon>
        <taxon>Metazoa</taxon>
        <taxon>Ecdysozoa</taxon>
        <taxon>Arthropoda</taxon>
        <taxon>Chelicerata</taxon>
        <taxon>Arachnida</taxon>
        <taxon>Acari</taxon>
        <taxon>Parasitiformes</taxon>
        <taxon>Ixodida</taxon>
        <taxon>Ixodoidea</taxon>
        <taxon>Ixodidae</taxon>
        <taxon>Hyalomminae</taxon>
        <taxon>Hyalomma</taxon>
    </lineage>
</organism>
<accession>A0ACB7RMY5</accession>
<protein>
    <submittedName>
        <fullName evidence="1">Uncharacterized protein</fullName>
    </submittedName>
</protein>
<gene>
    <name evidence="1" type="ORF">HPB50_018344</name>
</gene>
<evidence type="ECO:0000313" key="2">
    <source>
        <dbReference type="Proteomes" id="UP000821845"/>
    </source>
</evidence>
<keyword evidence="2" id="KW-1185">Reference proteome</keyword>
<evidence type="ECO:0000313" key="1">
    <source>
        <dbReference type="EMBL" id="KAH6922728.1"/>
    </source>
</evidence>
<name>A0ACB7RMY5_HYAAI</name>
<comment type="caution">
    <text evidence="1">The sequence shown here is derived from an EMBL/GenBank/DDBJ whole genome shotgun (WGS) entry which is preliminary data.</text>
</comment>
<proteinExistence type="predicted"/>
<dbReference type="EMBL" id="CM023489">
    <property type="protein sequence ID" value="KAH6922728.1"/>
    <property type="molecule type" value="Genomic_DNA"/>
</dbReference>